<gene>
    <name evidence="3" type="ORF">OCTVUL_1B014244</name>
</gene>
<name>A0AA36F5A0_OCTVU</name>
<feature type="repeat" description="ANK" evidence="1">
    <location>
        <begin position="70"/>
        <end position="102"/>
    </location>
</feature>
<reference evidence="3" key="1">
    <citation type="submission" date="2023-08" db="EMBL/GenBank/DDBJ databases">
        <authorList>
            <person name="Alioto T."/>
            <person name="Alioto T."/>
            <person name="Gomez Garrido J."/>
        </authorList>
    </citation>
    <scope>NUCLEOTIDE SEQUENCE</scope>
</reference>
<dbReference type="InterPro" id="IPR039195">
    <property type="entry name" value="ANKRD40"/>
</dbReference>
<keyword evidence="4" id="KW-1185">Reference proteome</keyword>
<dbReference type="Gene3D" id="1.25.40.20">
    <property type="entry name" value="Ankyrin repeat-containing domain"/>
    <property type="match status" value="1"/>
</dbReference>
<evidence type="ECO:0000256" key="2">
    <source>
        <dbReference type="SAM" id="MobiDB-lite"/>
    </source>
</evidence>
<protein>
    <submittedName>
        <fullName evidence="3">Repeat domain-containing 40-like</fullName>
    </submittedName>
</protein>
<evidence type="ECO:0000313" key="4">
    <source>
        <dbReference type="Proteomes" id="UP001162480"/>
    </source>
</evidence>
<accession>A0AA36F5A0</accession>
<dbReference type="InterPro" id="IPR036770">
    <property type="entry name" value="Ankyrin_rpt-contain_sf"/>
</dbReference>
<dbReference type="PANTHER" id="PTHR24192">
    <property type="entry name" value="ANKYRIN REPEAT DOMAIN 40"/>
    <property type="match status" value="1"/>
</dbReference>
<dbReference type="Proteomes" id="UP001162480">
    <property type="component" value="Chromosome 7"/>
</dbReference>
<dbReference type="PROSITE" id="PS50088">
    <property type="entry name" value="ANK_REPEAT"/>
    <property type="match status" value="1"/>
</dbReference>
<evidence type="ECO:0000313" key="3">
    <source>
        <dbReference type="EMBL" id="CAI9726276.1"/>
    </source>
</evidence>
<feature type="region of interest" description="Disordered" evidence="2">
    <location>
        <begin position="1"/>
        <end position="32"/>
    </location>
</feature>
<dbReference type="SMART" id="SM00248">
    <property type="entry name" value="ANK"/>
    <property type="match status" value="1"/>
</dbReference>
<sequence>METNGYEAEDDPTSAAATSSVTTTTTTTTLNNHKAEQEALREAAAIGDIIKLRQLVENFHVDINSQNSLNGYTALHWATIRNHTSVVAFLLTHGADKNIKNFDGNIPAELTSDSTIHQLLGVSDAAALDIKEPNLPIHPNYLAHPVFPHTTPTQSTPSSAPQQLPPSKGIYSYNTENVTDATAALDIKEQNAPIHSNYQAHRAMPHANPTQPAHSGVPQQQMAPSKGLFAFNLENEIVLRARVANVEEQDYIEIELDRSSLTFDALLNLLCQELNIDKRLVYKIRKLPNTIVRKDKDVKRLVDFQELELILTNKAISATSRTYGVGTKLKSSIAAFRFWIVL</sequence>
<dbReference type="SUPFAM" id="SSF48403">
    <property type="entry name" value="Ankyrin repeat"/>
    <property type="match status" value="1"/>
</dbReference>
<dbReference type="AlphaFoldDB" id="A0AA36F5A0"/>
<feature type="compositionally biased region" description="Low complexity" evidence="2">
    <location>
        <begin position="13"/>
        <end position="29"/>
    </location>
</feature>
<dbReference type="Pfam" id="PF12796">
    <property type="entry name" value="Ank_2"/>
    <property type="match status" value="1"/>
</dbReference>
<dbReference type="EMBL" id="OX597820">
    <property type="protein sequence ID" value="CAI9726276.1"/>
    <property type="molecule type" value="Genomic_DNA"/>
</dbReference>
<dbReference type="PROSITE" id="PS50297">
    <property type="entry name" value="ANK_REP_REGION"/>
    <property type="match status" value="1"/>
</dbReference>
<proteinExistence type="predicted"/>
<organism evidence="3 4">
    <name type="scientific">Octopus vulgaris</name>
    <name type="common">Common octopus</name>
    <dbReference type="NCBI Taxonomy" id="6645"/>
    <lineage>
        <taxon>Eukaryota</taxon>
        <taxon>Metazoa</taxon>
        <taxon>Spiralia</taxon>
        <taxon>Lophotrochozoa</taxon>
        <taxon>Mollusca</taxon>
        <taxon>Cephalopoda</taxon>
        <taxon>Coleoidea</taxon>
        <taxon>Octopodiformes</taxon>
        <taxon>Octopoda</taxon>
        <taxon>Incirrata</taxon>
        <taxon>Octopodidae</taxon>
        <taxon>Octopus</taxon>
    </lineage>
</organism>
<dbReference type="PANTHER" id="PTHR24192:SF3">
    <property type="entry name" value="ANKYRIN REPEAT DOMAIN 40"/>
    <property type="match status" value="1"/>
</dbReference>
<evidence type="ECO:0000256" key="1">
    <source>
        <dbReference type="PROSITE-ProRule" id="PRU00023"/>
    </source>
</evidence>
<keyword evidence="1" id="KW-0040">ANK repeat</keyword>
<dbReference type="InterPro" id="IPR002110">
    <property type="entry name" value="Ankyrin_rpt"/>
</dbReference>